<dbReference type="InterPro" id="IPR013525">
    <property type="entry name" value="ABC2_TM"/>
</dbReference>
<dbReference type="AlphaFoldDB" id="A0A518BMA5"/>
<protein>
    <submittedName>
        <fullName evidence="9">ABC-2 family transporter protein</fullName>
    </submittedName>
</protein>
<dbReference type="KEGG" id="pbap:Pla133_32030"/>
<evidence type="ECO:0000313" key="10">
    <source>
        <dbReference type="Proteomes" id="UP000316921"/>
    </source>
</evidence>
<feature type="transmembrane region" description="Helical" evidence="7">
    <location>
        <begin position="94"/>
        <end position="112"/>
    </location>
</feature>
<evidence type="ECO:0000256" key="1">
    <source>
        <dbReference type="ARBA" id="ARBA00004651"/>
    </source>
</evidence>
<keyword evidence="10" id="KW-1185">Reference proteome</keyword>
<accession>A0A518BMA5</accession>
<feature type="compositionally biased region" description="Basic and acidic residues" evidence="6">
    <location>
        <begin position="14"/>
        <end position="26"/>
    </location>
</feature>
<keyword evidence="3 7" id="KW-0812">Transmembrane</keyword>
<keyword evidence="4 7" id="KW-1133">Transmembrane helix</keyword>
<evidence type="ECO:0000256" key="6">
    <source>
        <dbReference type="SAM" id="MobiDB-lite"/>
    </source>
</evidence>
<dbReference type="InterPro" id="IPR051449">
    <property type="entry name" value="ABC-2_transporter_component"/>
</dbReference>
<evidence type="ECO:0000256" key="7">
    <source>
        <dbReference type="SAM" id="Phobius"/>
    </source>
</evidence>
<dbReference type="Proteomes" id="UP000316921">
    <property type="component" value="Chromosome"/>
</dbReference>
<evidence type="ECO:0000259" key="8">
    <source>
        <dbReference type="Pfam" id="PF12698"/>
    </source>
</evidence>
<feature type="transmembrane region" description="Helical" evidence="7">
    <location>
        <begin position="199"/>
        <end position="224"/>
    </location>
</feature>
<reference evidence="9 10" key="1">
    <citation type="submission" date="2019-02" db="EMBL/GenBank/DDBJ databases">
        <title>Deep-cultivation of Planctomycetes and their phenomic and genomic characterization uncovers novel biology.</title>
        <authorList>
            <person name="Wiegand S."/>
            <person name="Jogler M."/>
            <person name="Boedeker C."/>
            <person name="Pinto D."/>
            <person name="Vollmers J."/>
            <person name="Rivas-Marin E."/>
            <person name="Kohn T."/>
            <person name="Peeters S.H."/>
            <person name="Heuer A."/>
            <person name="Rast P."/>
            <person name="Oberbeckmann S."/>
            <person name="Bunk B."/>
            <person name="Jeske O."/>
            <person name="Meyerdierks A."/>
            <person name="Storesund J.E."/>
            <person name="Kallscheuer N."/>
            <person name="Luecker S."/>
            <person name="Lage O.M."/>
            <person name="Pohl T."/>
            <person name="Merkel B.J."/>
            <person name="Hornburger P."/>
            <person name="Mueller R.-W."/>
            <person name="Bruemmer F."/>
            <person name="Labrenz M."/>
            <person name="Spormann A.M."/>
            <person name="Op den Camp H."/>
            <person name="Overmann J."/>
            <person name="Amann R."/>
            <person name="Jetten M.S.M."/>
            <person name="Mascher T."/>
            <person name="Medema M.H."/>
            <person name="Devos D.P."/>
            <person name="Kaster A.-K."/>
            <person name="Ovreas L."/>
            <person name="Rohde M."/>
            <person name="Galperin M.Y."/>
            <person name="Jogler C."/>
        </authorList>
    </citation>
    <scope>NUCLEOTIDE SEQUENCE [LARGE SCALE GENOMIC DNA]</scope>
    <source>
        <strain evidence="9 10">Pla133</strain>
    </source>
</reference>
<dbReference type="GO" id="GO:0005886">
    <property type="term" value="C:plasma membrane"/>
    <property type="evidence" value="ECO:0007669"/>
    <property type="project" value="UniProtKB-SubCell"/>
</dbReference>
<dbReference type="Pfam" id="PF12698">
    <property type="entry name" value="ABC2_membrane_3"/>
    <property type="match status" value="1"/>
</dbReference>
<dbReference type="PANTHER" id="PTHR30294:SF29">
    <property type="entry name" value="MULTIDRUG ABC TRANSPORTER PERMEASE YBHS-RELATED"/>
    <property type="match status" value="1"/>
</dbReference>
<evidence type="ECO:0000256" key="4">
    <source>
        <dbReference type="ARBA" id="ARBA00022989"/>
    </source>
</evidence>
<dbReference type="RefSeq" id="WP_145066845.1">
    <property type="nucleotide sequence ID" value="NZ_CP036287.1"/>
</dbReference>
<feature type="transmembrane region" description="Helical" evidence="7">
    <location>
        <begin position="168"/>
        <end position="187"/>
    </location>
</feature>
<gene>
    <name evidence="9" type="ORF">Pla133_32030</name>
</gene>
<keyword evidence="5 7" id="KW-0472">Membrane</keyword>
<evidence type="ECO:0000313" key="9">
    <source>
        <dbReference type="EMBL" id="QDU68109.1"/>
    </source>
</evidence>
<sequence>MSATTDSRPLSVPRPERATPADRPERAAASTPRLPATVGRPLLAVFRREFASYFATPLAATFLVIFLFLTGAFTFQLGGLYERGQADLRPFFGYLPWLYLFLVPAIAMRLWAEERRIGTVELLVTLPVRLSDLVLGKFLAAWAFACVALALTFPLWMTVSYLGDPDHGVILASYLGAALMAGSFLAVGSCLSALSKNQVVAFVVCVVVCLGLLLSGFPLVLGFLSGWAPEFVVDSVAGLSLLTHFEALQRGVVDLRDVLYFLAVMAGALFLNVLVLDWKKAD</sequence>
<proteinExistence type="predicted"/>
<organism evidence="9 10">
    <name type="scientific">Engelhardtia mirabilis</name>
    <dbReference type="NCBI Taxonomy" id="2528011"/>
    <lineage>
        <taxon>Bacteria</taxon>
        <taxon>Pseudomonadati</taxon>
        <taxon>Planctomycetota</taxon>
        <taxon>Planctomycetia</taxon>
        <taxon>Planctomycetia incertae sedis</taxon>
        <taxon>Engelhardtia</taxon>
    </lineage>
</organism>
<comment type="subcellular location">
    <subcellularLocation>
        <location evidence="1">Cell membrane</location>
        <topology evidence="1">Multi-pass membrane protein</topology>
    </subcellularLocation>
</comment>
<name>A0A518BMA5_9BACT</name>
<feature type="transmembrane region" description="Helical" evidence="7">
    <location>
        <begin position="133"/>
        <end position="156"/>
    </location>
</feature>
<dbReference type="GO" id="GO:0140359">
    <property type="term" value="F:ABC-type transporter activity"/>
    <property type="evidence" value="ECO:0007669"/>
    <property type="project" value="InterPro"/>
</dbReference>
<evidence type="ECO:0000256" key="5">
    <source>
        <dbReference type="ARBA" id="ARBA00023136"/>
    </source>
</evidence>
<feature type="domain" description="ABC-2 type transporter transmembrane" evidence="8">
    <location>
        <begin position="91"/>
        <end position="225"/>
    </location>
</feature>
<evidence type="ECO:0000256" key="2">
    <source>
        <dbReference type="ARBA" id="ARBA00022475"/>
    </source>
</evidence>
<keyword evidence="2" id="KW-1003">Cell membrane</keyword>
<feature type="transmembrane region" description="Helical" evidence="7">
    <location>
        <begin position="258"/>
        <end position="276"/>
    </location>
</feature>
<dbReference type="PANTHER" id="PTHR30294">
    <property type="entry name" value="MEMBRANE COMPONENT OF ABC TRANSPORTER YHHJ-RELATED"/>
    <property type="match status" value="1"/>
</dbReference>
<feature type="region of interest" description="Disordered" evidence="6">
    <location>
        <begin position="1"/>
        <end position="31"/>
    </location>
</feature>
<feature type="transmembrane region" description="Helical" evidence="7">
    <location>
        <begin position="50"/>
        <end position="74"/>
    </location>
</feature>
<evidence type="ECO:0000256" key="3">
    <source>
        <dbReference type="ARBA" id="ARBA00022692"/>
    </source>
</evidence>
<dbReference type="EMBL" id="CP036287">
    <property type="protein sequence ID" value="QDU68109.1"/>
    <property type="molecule type" value="Genomic_DNA"/>
</dbReference>